<accession>A0ABD0R082</accession>
<reference evidence="1 2" key="1">
    <citation type="submission" date="2024-05" db="EMBL/GenBank/DDBJ databases">
        <title>Genome sequencing and assembly of Indian major carp, Cirrhinus mrigala (Hamilton, 1822).</title>
        <authorList>
            <person name="Mohindra V."/>
            <person name="Chowdhury L.M."/>
            <person name="Lal K."/>
            <person name="Jena J.K."/>
        </authorList>
    </citation>
    <scope>NUCLEOTIDE SEQUENCE [LARGE SCALE GENOMIC DNA]</scope>
    <source>
        <strain evidence="1">CM1030</strain>
        <tissue evidence="1">Blood</tissue>
    </source>
</reference>
<evidence type="ECO:0000313" key="1">
    <source>
        <dbReference type="EMBL" id="KAL0191909.1"/>
    </source>
</evidence>
<feature type="non-terminal residue" evidence="1">
    <location>
        <position position="49"/>
    </location>
</feature>
<comment type="caution">
    <text evidence="1">The sequence shown here is derived from an EMBL/GenBank/DDBJ whole genome shotgun (WGS) entry which is preliminary data.</text>
</comment>
<dbReference type="EMBL" id="JAMKFB020000005">
    <property type="protein sequence ID" value="KAL0191909.1"/>
    <property type="molecule type" value="Genomic_DNA"/>
</dbReference>
<evidence type="ECO:0008006" key="3">
    <source>
        <dbReference type="Google" id="ProtNLM"/>
    </source>
</evidence>
<evidence type="ECO:0000313" key="2">
    <source>
        <dbReference type="Proteomes" id="UP001529510"/>
    </source>
</evidence>
<protein>
    <recommendedName>
        <fullName evidence="3">Ferric siderophore reductase C-terminal domain-containing protein</fullName>
    </recommendedName>
</protein>
<organism evidence="1 2">
    <name type="scientific">Cirrhinus mrigala</name>
    <name type="common">Mrigala</name>
    <dbReference type="NCBI Taxonomy" id="683832"/>
    <lineage>
        <taxon>Eukaryota</taxon>
        <taxon>Metazoa</taxon>
        <taxon>Chordata</taxon>
        <taxon>Craniata</taxon>
        <taxon>Vertebrata</taxon>
        <taxon>Euteleostomi</taxon>
        <taxon>Actinopterygii</taxon>
        <taxon>Neopterygii</taxon>
        <taxon>Teleostei</taxon>
        <taxon>Ostariophysi</taxon>
        <taxon>Cypriniformes</taxon>
        <taxon>Cyprinidae</taxon>
        <taxon>Labeoninae</taxon>
        <taxon>Labeonini</taxon>
        <taxon>Cirrhinus</taxon>
    </lineage>
</organism>
<sequence length="49" mass="5741">EPTEVPSVNEWLQRSEDTWNQAHTHLLCAVRRQKLQGDCHRCPNPEYAP</sequence>
<dbReference type="AlphaFoldDB" id="A0ABD0R082"/>
<proteinExistence type="predicted"/>
<name>A0ABD0R082_CIRMR</name>
<keyword evidence="2" id="KW-1185">Reference proteome</keyword>
<feature type="non-terminal residue" evidence="1">
    <location>
        <position position="1"/>
    </location>
</feature>
<gene>
    <name evidence="1" type="ORF">M9458_010205</name>
</gene>
<dbReference type="Proteomes" id="UP001529510">
    <property type="component" value="Unassembled WGS sequence"/>
</dbReference>